<name>A0A3Q9FRX5_9BACT</name>
<evidence type="ECO:0000313" key="10">
    <source>
        <dbReference type="Proteomes" id="UP000267268"/>
    </source>
</evidence>
<dbReference type="AlphaFoldDB" id="A0A3Q9FRX5"/>
<evidence type="ECO:0000256" key="3">
    <source>
        <dbReference type="ARBA" id="ARBA00022679"/>
    </source>
</evidence>
<evidence type="ECO:0000256" key="2">
    <source>
        <dbReference type="ARBA" id="ARBA00022556"/>
    </source>
</evidence>
<feature type="domain" description="UDP-3-O-[3-hydroxymyristoyl] glucosamine N-acyltransferase non-repeat region" evidence="8">
    <location>
        <begin position="25"/>
        <end position="91"/>
    </location>
</feature>
<dbReference type="Proteomes" id="UP000267268">
    <property type="component" value="Chromosome 1"/>
</dbReference>
<keyword evidence="10" id="KW-1185">Reference proteome</keyword>
<dbReference type="Gene3D" id="2.160.10.10">
    <property type="entry name" value="Hexapeptide repeat proteins"/>
    <property type="match status" value="1"/>
</dbReference>
<dbReference type="RefSeq" id="WP_126615743.1">
    <property type="nucleotide sequence ID" value="NZ_CP034562.1"/>
</dbReference>
<evidence type="ECO:0000256" key="1">
    <source>
        <dbReference type="ARBA" id="ARBA00022516"/>
    </source>
</evidence>
<comment type="function">
    <text evidence="7">Catalyzes the N-acylation of UDP-3-O-acylglucosamine using 3-hydroxyacyl-ACP as the acyl donor. Is involved in the biosynthesis of lipid A, a phosphorylated glycolipid that anchors the lipopolysaccharide to the outer membrane of the cell.</text>
</comment>
<evidence type="ECO:0000256" key="6">
    <source>
        <dbReference type="ARBA" id="ARBA00023315"/>
    </source>
</evidence>
<keyword evidence="1 7" id="KW-0444">Lipid biosynthesis</keyword>
<dbReference type="GO" id="GO:0009245">
    <property type="term" value="P:lipid A biosynthetic process"/>
    <property type="evidence" value="ECO:0007669"/>
    <property type="project" value="UniProtKB-UniRule"/>
</dbReference>
<dbReference type="SUPFAM" id="SSF51161">
    <property type="entry name" value="Trimeric LpxA-like enzymes"/>
    <property type="match status" value="1"/>
</dbReference>
<comment type="catalytic activity">
    <reaction evidence="7">
        <text>a UDP-3-O-[(3R)-3-hydroxyacyl]-alpha-D-glucosamine + a (3R)-hydroxyacyl-[ACP] = a UDP-2-N,3-O-bis[(3R)-3-hydroxyacyl]-alpha-D-glucosamine + holo-[ACP] + H(+)</text>
        <dbReference type="Rhea" id="RHEA:53836"/>
        <dbReference type="Rhea" id="RHEA-COMP:9685"/>
        <dbReference type="Rhea" id="RHEA-COMP:9945"/>
        <dbReference type="ChEBI" id="CHEBI:15378"/>
        <dbReference type="ChEBI" id="CHEBI:64479"/>
        <dbReference type="ChEBI" id="CHEBI:78827"/>
        <dbReference type="ChEBI" id="CHEBI:137740"/>
        <dbReference type="ChEBI" id="CHEBI:137748"/>
        <dbReference type="EC" id="2.3.1.191"/>
    </reaction>
</comment>
<dbReference type="Pfam" id="PF04613">
    <property type="entry name" value="LpxD"/>
    <property type="match status" value="1"/>
</dbReference>
<dbReference type="EC" id="2.3.1.191" evidence="7"/>
<dbReference type="HAMAP" id="MF_00523">
    <property type="entry name" value="LpxD"/>
    <property type="match status" value="1"/>
</dbReference>
<proteinExistence type="inferred from homology"/>
<dbReference type="KEGG" id="fll:EI427_14170"/>
<dbReference type="OrthoDB" id="9784739at2"/>
<dbReference type="NCBIfam" id="NF002060">
    <property type="entry name" value="PRK00892.1"/>
    <property type="match status" value="1"/>
</dbReference>
<dbReference type="PANTHER" id="PTHR43378">
    <property type="entry name" value="UDP-3-O-ACYLGLUCOSAMINE N-ACYLTRANSFERASE"/>
    <property type="match status" value="1"/>
</dbReference>
<dbReference type="GO" id="GO:0103118">
    <property type="term" value="F:UDP-3-O-[(3R)-3-hydroxyacyl]-glucosamine N-acyltransferase activity"/>
    <property type="evidence" value="ECO:0007669"/>
    <property type="project" value="UniProtKB-EC"/>
</dbReference>
<evidence type="ECO:0000256" key="7">
    <source>
        <dbReference type="HAMAP-Rule" id="MF_00523"/>
    </source>
</evidence>
<dbReference type="UniPathway" id="UPA00973"/>
<reference evidence="9 10" key="1">
    <citation type="submission" date="2018-12" db="EMBL/GenBank/DDBJ databases">
        <title>Flammeovirga pectinis sp. nov., isolated from the gut of the Korean scallop, Patinopecten yessoensis.</title>
        <authorList>
            <person name="Bae J.-W."/>
            <person name="Jeong Y.-S."/>
            <person name="Kang W."/>
        </authorList>
    </citation>
    <scope>NUCLEOTIDE SEQUENCE [LARGE SCALE GENOMIC DNA]</scope>
    <source>
        <strain evidence="9 10">L12M1</strain>
    </source>
</reference>
<dbReference type="Pfam" id="PF00132">
    <property type="entry name" value="Hexapep"/>
    <property type="match status" value="1"/>
</dbReference>
<dbReference type="CDD" id="cd03352">
    <property type="entry name" value="LbH_LpxD"/>
    <property type="match status" value="1"/>
</dbReference>
<keyword evidence="5 7" id="KW-0443">Lipid metabolism</keyword>
<feature type="active site" description="Proton acceptor" evidence="7">
    <location>
        <position position="246"/>
    </location>
</feature>
<evidence type="ECO:0000313" key="9">
    <source>
        <dbReference type="EMBL" id="AZQ63344.1"/>
    </source>
</evidence>
<evidence type="ECO:0000256" key="5">
    <source>
        <dbReference type="ARBA" id="ARBA00023098"/>
    </source>
</evidence>
<dbReference type="InterPro" id="IPR007691">
    <property type="entry name" value="LpxD"/>
</dbReference>
<protein>
    <recommendedName>
        <fullName evidence="7">UDP-3-O-acylglucosamine N-acyltransferase</fullName>
        <ecNumber evidence="7">2.3.1.191</ecNumber>
    </recommendedName>
</protein>
<comment type="subunit">
    <text evidence="7">Homotrimer.</text>
</comment>
<dbReference type="GO" id="GO:0016410">
    <property type="term" value="F:N-acyltransferase activity"/>
    <property type="evidence" value="ECO:0007669"/>
    <property type="project" value="InterPro"/>
</dbReference>
<gene>
    <name evidence="7 9" type="primary">lpxD</name>
    <name evidence="9" type="ORF">EI427_14170</name>
</gene>
<dbReference type="InterPro" id="IPR020573">
    <property type="entry name" value="UDP_GlcNAc_AcTrfase_non-rep"/>
</dbReference>
<dbReference type="GO" id="GO:0016020">
    <property type="term" value="C:membrane"/>
    <property type="evidence" value="ECO:0007669"/>
    <property type="project" value="GOC"/>
</dbReference>
<comment type="similarity">
    <text evidence="7">Belongs to the transferase hexapeptide repeat family. LpxD subfamily.</text>
</comment>
<keyword evidence="6 7" id="KW-0012">Acyltransferase</keyword>
<accession>A0A3Q9FRX5</accession>
<dbReference type="NCBIfam" id="TIGR01853">
    <property type="entry name" value="lipid_A_lpxD"/>
    <property type="match status" value="1"/>
</dbReference>
<dbReference type="EMBL" id="CP034562">
    <property type="protein sequence ID" value="AZQ63344.1"/>
    <property type="molecule type" value="Genomic_DNA"/>
</dbReference>
<keyword evidence="3 7" id="KW-0808">Transferase</keyword>
<evidence type="ECO:0000256" key="4">
    <source>
        <dbReference type="ARBA" id="ARBA00022737"/>
    </source>
</evidence>
<dbReference type="InterPro" id="IPR001451">
    <property type="entry name" value="Hexapep"/>
</dbReference>
<organism evidence="9 10">
    <name type="scientific">Flammeovirga pectinis</name>
    <dbReference type="NCBI Taxonomy" id="2494373"/>
    <lineage>
        <taxon>Bacteria</taxon>
        <taxon>Pseudomonadati</taxon>
        <taxon>Bacteroidota</taxon>
        <taxon>Cytophagia</taxon>
        <taxon>Cytophagales</taxon>
        <taxon>Flammeovirgaceae</taxon>
        <taxon>Flammeovirga</taxon>
    </lineage>
</organism>
<dbReference type="PANTHER" id="PTHR43378:SF2">
    <property type="entry name" value="UDP-3-O-ACYLGLUCOSAMINE N-ACYLTRANSFERASE 1, MITOCHONDRIAL-RELATED"/>
    <property type="match status" value="1"/>
</dbReference>
<dbReference type="InterPro" id="IPR011004">
    <property type="entry name" value="Trimer_LpxA-like_sf"/>
</dbReference>
<comment type="pathway">
    <text evidence="7">Bacterial outer membrane biogenesis; LPS lipid A biosynthesis.</text>
</comment>
<evidence type="ECO:0000259" key="8">
    <source>
        <dbReference type="Pfam" id="PF04613"/>
    </source>
</evidence>
<keyword evidence="2 7" id="KW-0441">Lipid A biosynthesis</keyword>
<dbReference type="Gene3D" id="3.40.1390.10">
    <property type="entry name" value="MurE/MurF, N-terminal domain"/>
    <property type="match status" value="1"/>
</dbReference>
<keyword evidence="4 7" id="KW-0677">Repeat</keyword>
<sequence length="347" mass="36780">MKLEITVQQIAGLLQGEVVGGDPNAKISSIAKIQEGDASAISFLANMKYEEFIYKTGVSAVIVSKGFEPKEEVPCAMIVVEDAYAGFTDLLTEYQRMLSLAKVGIEQPAFIHESVEMDKATAYVGAFTYISQGAKIGKNAKIHPQVFIGEGVEIGDNCVIYAGVKICHGSKLGNNCTLQAGAVIGSDGFGFAPQKDGTYKTIPQIGNVILENNVDVGANTVVDRATMGSTILKQGVKLDNLIQIAHNVIIGENTVIASQTGVSGSSEIGAQCMVGGQVGVSGHIKIADKTMIAAQSGIAKTIRETGTRVMGSPAISSMEHLKSFAVYRKLPELQRIVRDLEKKVLSL</sequence>